<evidence type="ECO:0000256" key="4">
    <source>
        <dbReference type="ARBA" id="ARBA00022989"/>
    </source>
</evidence>
<keyword evidence="5" id="KW-0472">Membrane</keyword>
<gene>
    <name evidence="8" type="primary">hflC</name>
    <name evidence="8" type="ORF">ETAA1_10190</name>
</gene>
<keyword evidence="8" id="KW-0645">Protease</keyword>
<dbReference type="PANTHER" id="PTHR42911:SF1">
    <property type="entry name" value="MODULATOR OF FTSH PROTEASE HFLC"/>
    <property type="match status" value="1"/>
</dbReference>
<evidence type="ECO:0000256" key="3">
    <source>
        <dbReference type="ARBA" id="ARBA00022692"/>
    </source>
</evidence>
<evidence type="ECO:0000313" key="9">
    <source>
        <dbReference type="Proteomes" id="UP000319576"/>
    </source>
</evidence>
<feature type="domain" description="Band 7" evidence="7">
    <location>
        <begin position="19"/>
        <end position="204"/>
    </location>
</feature>
<dbReference type="InterPro" id="IPR001107">
    <property type="entry name" value="Band_7"/>
</dbReference>
<evidence type="ECO:0000256" key="6">
    <source>
        <dbReference type="PIRNR" id="PIRNR005651"/>
    </source>
</evidence>
<comment type="function">
    <text evidence="6">HflC and HflK could regulate a protease.</text>
</comment>
<dbReference type="GO" id="GO:0008233">
    <property type="term" value="F:peptidase activity"/>
    <property type="evidence" value="ECO:0007669"/>
    <property type="project" value="UniProtKB-KW"/>
</dbReference>
<evidence type="ECO:0000256" key="2">
    <source>
        <dbReference type="ARBA" id="ARBA00007862"/>
    </source>
</evidence>
<accession>A0A517XNM4</accession>
<dbReference type="InterPro" id="IPR036013">
    <property type="entry name" value="Band_7/SPFH_dom_sf"/>
</dbReference>
<dbReference type="Gene3D" id="3.30.479.30">
    <property type="entry name" value="Band 7 domain"/>
    <property type="match status" value="1"/>
</dbReference>
<dbReference type="InterPro" id="IPR010200">
    <property type="entry name" value="HflC"/>
</dbReference>
<name>A0A517XNM4_9BACT</name>
<evidence type="ECO:0000256" key="5">
    <source>
        <dbReference type="ARBA" id="ARBA00023136"/>
    </source>
</evidence>
<dbReference type="GO" id="GO:0006508">
    <property type="term" value="P:proteolysis"/>
    <property type="evidence" value="ECO:0007669"/>
    <property type="project" value="UniProtKB-KW"/>
</dbReference>
<organism evidence="8 9">
    <name type="scientific">Urbifossiella limnaea</name>
    <dbReference type="NCBI Taxonomy" id="2528023"/>
    <lineage>
        <taxon>Bacteria</taxon>
        <taxon>Pseudomonadati</taxon>
        <taxon>Planctomycetota</taxon>
        <taxon>Planctomycetia</taxon>
        <taxon>Gemmatales</taxon>
        <taxon>Gemmataceae</taxon>
        <taxon>Urbifossiella</taxon>
    </lineage>
</organism>
<protein>
    <recommendedName>
        <fullName evidence="6">Protein HflC</fullName>
    </recommendedName>
</protein>
<sequence length="315" mass="34622">MKRVLQIAAAVAVVLWLRTAFYAVDYAEFAYVTQFGERVAVHDGETAAGLKVKAPWPVHSVVRIDRRVQSFDLPAVESLTRDPVTKTVDKTLAVDAFVTWRIPSAEAAEQFVKAIRTPEQARKTLGPQVSGRLAALVSTMPLDDLISVADAATIDARAEKVRAQLLGDGFRERALAEYGVEVIDVRVRRFSYPEAVRASIADRIRSERAKKAADYESEGRQRAAKITTDAYATAKTTEDDAAAQKTRIEGEAKAEAARVRGAAYAQDREFGQFLDKLQAFQVMVADTRDVLLLSTRHPLFDLLRGPPGAVAPPKQ</sequence>
<evidence type="ECO:0000259" key="7">
    <source>
        <dbReference type="SMART" id="SM00244"/>
    </source>
</evidence>
<dbReference type="PANTHER" id="PTHR42911">
    <property type="entry name" value="MODULATOR OF FTSH PROTEASE HFLC"/>
    <property type="match status" value="1"/>
</dbReference>
<dbReference type="RefSeq" id="WP_145234860.1">
    <property type="nucleotide sequence ID" value="NZ_CP036273.1"/>
</dbReference>
<keyword evidence="4" id="KW-1133">Transmembrane helix</keyword>
<evidence type="ECO:0000256" key="1">
    <source>
        <dbReference type="ARBA" id="ARBA00004167"/>
    </source>
</evidence>
<dbReference type="Pfam" id="PF01145">
    <property type="entry name" value="Band_7"/>
    <property type="match status" value="1"/>
</dbReference>
<evidence type="ECO:0000313" key="8">
    <source>
        <dbReference type="EMBL" id="QDU19115.1"/>
    </source>
</evidence>
<dbReference type="KEGG" id="uli:ETAA1_10190"/>
<dbReference type="OrthoDB" id="9809197at2"/>
<dbReference type="PIRSF" id="PIRSF005651">
    <property type="entry name" value="HflC"/>
    <property type="match status" value="1"/>
</dbReference>
<dbReference type="GO" id="GO:0016020">
    <property type="term" value="C:membrane"/>
    <property type="evidence" value="ECO:0007669"/>
    <property type="project" value="UniProtKB-SubCell"/>
</dbReference>
<dbReference type="EMBL" id="CP036273">
    <property type="protein sequence ID" value="QDU19115.1"/>
    <property type="molecule type" value="Genomic_DNA"/>
</dbReference>
<reference evidence="8 9" key="1">
    <citation type="submission" date="2019-02" db="EMBL/GenBank/DDBJ databases">
        <title>Deep-cultivation of Planctomycetes and their phenomic and genomic characterization uncovers novel biology.</title>
        <authorList>
            <person name="Wiegand S."/>
            <person name="Jogler M."/>
            <person name="Boedeker C."/>
            <person name="Pinto D."/>
            <person name="Vollmers J."/>
            <person name="Rivas-Marin E."/>
            <person name="Kohn T."/>
            <person name="Peeters S.H."/>
            <person name="Heuer A."/>
            <person name="Rast P."/>
            <person name="Oberbeckmann S."/>
            <person name="Bunk B."/>
            <person name="Jeske O."/>
            <person name="Meyerdierks A."/>
            <person name="Storesund J.E."/>
            <person name="Kallscheuer N."/>
            <person name="Luecker S."/>
            <person name="Lage O.M."/>
            <person name="Pohl T."/>
            <person name="Merkel B.J."/>
            <person name="Hornburger P."/>
            <person name="Mueller R.-W."/>
            <person name="Bruemmer F."/>
            <person name="Labrenz M."/>
            <person name="Spormann A.M."/>
            <person name="Op den Camp H."/>
            <person name="Overmann J."/>
            <person name="Amann R."/>
            <person name="Jetten M.S.M."/>
            <person name="Mascher T."/>
            <person name="Medema M.H."/>
            <person name="Devos D.P."/>
            <person name="Kaster A.-K."/>
            <person name="Ovreas L."/>
            <person name="Rohde M."/>
            <person name="Galperin M.Y."/>
            <person name="Jogler C."/>
        </authorList>
    </citation>
    <scope>NUCLEOTIDE SEQUENCE [LARGE SCALE GENOMIC DNA]</scope>
    <source>
        <strain evidence="8 9">ETA_A1</strain>
    </source>
</reference>
<comment type="similarity">
    <text evidence="2 6">Belongs to the band 7/mec-2 family. HflC subfamily.</text>
</comment>
<dbReference type="SUPFAM" id="SSF117892">
    <property type="entry name" value="Band 7/SPFH domain"/>
    <property type="match status" value="1"/>
</dbReference>
<keyword evidence="9" id="KW-1185">Reference proteome</keyword>
<dbReference type="SMART" id="SM00244">
    <property type="entry name" value="PHB"/>
    <property type="match status" value="1"/>
</dbReference>
<dbReference type="AlphaFoldDB" id="A0A517XNM4"/>
<keyword evidence="8" id="KW-0378">Hydrolase</keyword>
<keyword evidence="3" id="KW-0812">Transmembrane</keyword>
<dbReference type="Proteomes" id="UP000319576">
    <property type="component" value="Chromosome"/>
</dbReference>
<comment type="subcellular location">
    <subcellularLocation>
        <location evidence="1">Membrane</location>
        <topology evidence="1">Single-pass membrane protein</topology>
    </subcellularLocation>
</comment>
<proteinExistence type="inferred from homology"/>